<feature type="signal peptide" evidence="1">
    <location>
        <begin position="1"/>
        <end position="19"/>
    </location>
</feature>
<dbReference type="OrthoDB" id="7365433at2"/>
<keyword evidence="4" id="KW-1185">Reference proteome</keyword>
<dbReference type="InterPro" id="IPR025711">
    <property type="entry name" value="PepSY"/>
</dbReference>
<dbReference type="EMBL" id="FOCI01000022">
    <property type="protein sequence ID" value="SEN60487.1"/>
    <property type="molecule type" value="Genomic_DNA"/>
</dbReference>
<dbReference type="RefSeq" id="WP_089904939.1">
    <property type="nucleotide sequence ID" value="NZ_FOCI01000022.1"/>
</dbReference>
<dbReference type="Pfam" id="PF13670">
    <property type="entry name" value="PepSY_2"/>
    <property type="match status" value="1"/>
</dbReference>
<proteinExistence type="predicted"/>
<dbReference type="STRING" id="245187.SAMN04488003_12255"/>
<sequence length="87" mass="9046">MKIATLAALMTLTAGAAFAEPACTVPAEGAAAPVWEALKAFETEGGAVIAFKINDGACYEIYGTLVGTKMEVFYDPTTGVELERIAD</sequence>
<evidence type="ECO:0000259" key="2">
    <source>
        <dbReference type="Pfam" id="PF13670"/>
    </source>
</evidence>
<dbReference type="Proteomes" id="UP000199585">
    <property type="component" value="Unassembled WGS sequence"/>
</dbReference>
<name>A0A1H8HWQ6_9RHOB</name>
<feature type="domain" description="PepSY" evidence="2">
    <location>
        <begin position="4"/>
        <end position="79"/>
    </location>
</feature>
<feature type="chain" id="PRO_5011645896" evidence="1">
    <location>
        <begin position="20"/>
        <end position="87"/>
    </location>
</feature>
<keyword evidence="1" id="KW-0732">Signal</keyword>
<evidence type="ECO:0000313" key="4">
    <source>
        <dbReference type="Proteomes" id="UP000199585"/>
    </source>
</evidence>
<evidence type="ECO:0000313" key="3">
    <source>
        <dbReference type="EMBL" id="SEN60487.1"/>
    </source>
</evidence>
<gene>
    <name evidence="3" type="ORF">SAMN04488003_12255</name>
</gene>
<reference evidence="3 4" key="1">
    <citation type="submission" date="2016-10" db="EMBL/GenBank/DDBJ databases">
        <authorList>
            <person name="de Groot N.N."/>
        </authorList>
    </citation>
    <scope>NUCLEOTIDE SEQUENCE [LARGE SCALE GENOMIC DNA]</scope>
    <source>
        <strain evidence="3 4">DSM 16213</strain>
    </source>
</reference>
<evidence type="ECO:0000256" key="1">
    <source>
        <dbReference type="SAM" id="SignalP"/>
    </source>
</evidence>
<accession>A0A1H8HWQ6</accession>
<organism evidence="3 4">
    <name type="scientific">Loktanella fryxellensis</name>
    <dbReference type="NCBI Taxonomy" id="245187"/>
    <lineage>
        <taxon>Bacteria</taxon>
        <taxon>Pseudomonadati</taxon>
        <taxon>Pseudomonadota</taxon>
        <taxon>Alphaproteobacteria</taxon>
        <taxon>Rhodobacterales</taxon>
        <taxon>Roseobacteraceae</taxon>
        <taxon>Loktanella</taxon>
    </lineage>
</organism>
<protein>
    <submittedName>
        <fullName evidence="3">Peptidase propeptide and YPEB domain-containing protein</fullName>
    </submittedName>
</protein>
<dbReference type="AlphaFoldDB" id="A0A1H8HWQ6"/>